<reference evidence="3" key="1">
    <citation type="journal article" date="2012" name="PLoS Genet.">
        <title>Comparative analysis of the genomes of two field isolates of the rice blast fungus Magnaporthe oryzae.</title>
        <authorList>
            <person name="Xue M."/>
            <person name="Yang J."/>
            <person name="Li Z."/>
            <person name="Hu S."/>
            <person name="Yao N."/>
            <person name="Dean R.A."/>
            <person name="Zhao W."/>
            <person name="Shen M."/>
            <person name="Zhang H."/>
            <person name="Li C."/>
            <person name="Liu L."/>
            <person name="Cao L."/>
            <person name="Xu X."/>
            <person name="Xing Y."/>
            <person name="Hsiang T."/>
            <person name="Zhang Z."/>
            <person name="Xu J.R."/>
            <person name="Peng Y.L."/>
        </authorList>
    </citation>
    <scope>NUCLEOTIDE SEQUENCE</scope>
    <source>
        <strain evidence="3">Y34</strain>
    </source>
</reference>
<feature type="compositionally biased region" description="Low complexity" evidence="1">
    <location>
        <begin position="105"/>
        <end position="143"/>
    </location>
</feature>
<name>A0AA97PQS2_PYRO3</name>
<accession>A0AA97PQS2</accession>
<dbReference type="Proteomes" id="UP000011086">
    <property type="component" value="Unassembled WGS sequence"/>
</dbReference>
<evidence type="ECO:0000313" key="3">
    <source>
        <dbReference type="EMBL" id="ELQ43517.1"/>
    </source>
</evidence>
<keyword evidence="2" id="KW-0732">Signal</keyword>
<dbReference type="EMBL" id="JH793004">
    <property type="protein sequence ID" value="ELQ43517.1"/>
    <property type="molecule type" value="Genomic_DNA"/>
</dbReference>
<feature type="signal peptide" evidence="2">
    <location>
        <begin position="1"/>
        <end position="21"/>
    </location>
</feature>
<gene>
    <name evidence="3" type="ORF">OOU_Y34scaffold00148g20</name>
</gene>
<feature type="region of interest" description="Disordered" evidence="1">
    <location>
        <begin position="99"/>
        <end position="169"/>
    </location>
</feature>
<proteinExistence type="predicted"/>
<dbReference type="AlphaFoldDB" id="A0AA97PQS2"/>
<evidence type="ECO:0000256" key="2">
    <source>
        <dbReference type="SAM" id="SignalP"/>
    </source>
</evidence>
<evidence type="ECO:0000256" key="1">
    <source>
        <dbReference type="SAM" id="MobiDB-lite"/>
    </source>
</evidence>
<sequence length="218" mass="22462">MHFSKISVAAISMALLSLASAAPATQAAPIEARSNCFGDAIAAGSSCAVDCFKQGGDTGDPLSWLRSHPLTVCSNHRFHHPLPPAADTNATVPVLTITPLGDDVPATTTRPTPKTLSTSQTAARAATTSSASTSTTSRTGCRATTRRRGFSSPTGSRALGASEPPASPSTTTGSFWTACSCGGSLAGPSLKQVLKLKVCLQESMMLCDVFFSSSRLWL</sequence>
<organism evidence="3">
    <name type="scientific">Pyricularia oryzae (strain Y34)</name>
    <name type="common">Rice blast fungus</name>
    <name type="synonym">Magnaporthe oryzae</name>
    <dbReference type="NCBI Taxonomy" id="1143189"/>
    <lineage>
        <taxon>Eukaryota</taxon>
        <taxon>Fungi</taxon>
        <taxon>Dikarya</taxon>
        <taxon>Ascomycota</taxon>
        <taxon>Pezizomycotina</taxon>
        <taxon>Sordariomycetes</taxon>
        <taxon>Sordariomycetidae</taxon>
        <taxon>Magnaporthales</taxon>
        <taxon>Pyriculariaceae</taxon>
        <taxon>Pyricularia</taxon>
    </lineage>
</organism>
<protein>
    <submittedName>
        <fullName evidence="3">Uncharacterized protein</fullName>
    </submittedName>
</protein>
<feature type="chain" id="PRO_5041728363" evidence="2">
    <location>
        <begin position="22"/>
        <end position="218"/>
    </location>
</feature>